<dbReference type="PANTHER" id="PTHR13610">
    <property type="entry name" value="METHYLTRANSFERASE DOMAIN-CONTAINING PROTEIN"/>
    <property type="match status" value="1"/>
</dbReference>
<evidence type="ECO:0000256" key="2">
    <source>
        <dbReference type="ARBA" id="ARBA00022679"/>
    </source>
</evidence>
<dbReference type="AlphaFoldDB" id="A0A562Q8N8"/>
<reference evidence="5 6" key="1">
    <citation type="journal article" date="2015" name="Stand. Genomic Sci.">
        <title>Genomic Encyclopedia of Bacterial and Archaeal Type Strains, Phase III: the genomes of soil and plant-associated and newly described type strains.</title>
        <authorList>
            <person name="Whitman W.B."/>
            <person name="Woyke T."/>
            <person name="Klenk H.P."/>
            <person name="Zhou Y."/>
            <person name="Lilburn T.G."/>
            <person name="Beck B.J."/>
            <person name="De Vos P."/>
            <person name="Vandamme P."/>
            <person name="Eisen J.A."/>
            <person name="Garrity G."/>
            <person name="Hugenholtz P."/>
            <person name="Kyrpides N.C."/>
        </authorList>
    </citation>
    <scope>NUCLEOTIDE SEQUENCE [LARGE SCALE GENOMIC DNA]</scope>
    <source>
        <strain evidence="5 6">CGMCC 1.6858</strain>
    </source>
</reference>
<keyword evidence="4" id="KW-0472">Membrane</keyword>
<keyword evidence="4" id="KW-1133">Transmembrane helix</keyword>
<sequence>MTGRMLDTLRHRYPAVLALLTQLLAVLIVWAVLQVSMVVFHYRFSLMAAACLQGVLAATLGQCFGLHRWWLFINLLFVPALVAFNGYAIPAWIYPVGFFTVLLLNWNSLTERVPLYLTGRETRLKLSELLADLPPGFTFVDLGSGLAGTLCHLARDYPQSRFTGVETAPMSFVLSWLRCLPRRNCRIRYRSLWKENLEGYEVVYCFLSPAPMPALWEKARAEMRPGSRLISNTFEIPGVPPSQVIELNDWRQSRILVWQR</sequence>
<proteinExistence type="predicted"/>
<comment type="caution">
    <text evidence="5">The sequence shown here is derived from an EMBL/GenBank/DDBJ whole genome shotgun (WGS) entry which is preliminary data.</text>
</comment>
<keyword evidence="2" id="KW-0808">Transferase</keyword>
<gene>
    <name evidence="5" type="ORF">IQ22_03540</name>
</gene>
<keyword evidence="4" id="KW-0812">Transmembrane</keyword>
<evidence type="ECO:0008006" key="7">
    <source>
        <dbReference type="Google" id="ProtNLM"/>
    </source>
</evidence>
<evidence type="ECO:0000256" key="4">
    <source>
        <dbReference type="SAM" id="Phobius"/>
    </source>
</evidence>
<dbReference type="GO" id="GO:0032259">
    <property type="term" value="P:methylation"/>
    <property type="evidence" value="ECO:0007669"/>
    <property type="project" value="UniProtKB-KW"/>
</dbReference>
<accession>A0A562Q8N8</accession>
<dbReference type="PANTHER" id="PTHR13610:SF9">
    <property type="entry name" value="FI06469P"/>
    <property type="match status" value="1"/>
</dbReference>
<keyword evidence="3" id="KW-0949">S-adenosyl-L-methionine</keyword>
<organism evidence="5 6">
    <name type="scientific">Pseudomonas duriflava</name>
    <dbReference type="NCBI Taxonomy" id="459528"/>
    <lineage>
        <taxon>Bacteria</taxon>
        <taxon>Pseudomonadati</taxon>
        <taxon>Pseudomonadota</taxon>
        <taxon>Gammaproteobacteria</taxon>
        <taxon>Pseudomonadales</taxon>
        <taxon>Pseudomonadaceae</taxon>
        <taxon>Pseudomonas</taxon>
    </lineage>
</organism>
<name>A0A562Q8N8_9PSED</name>
<dbReference type="EMBL" id="VLKY01000012">
    <property type="protein sequence ID" value="TWI52396.1"/>
    <property type="molecule type" value="Genomic_DNA"/>
</dbReference>
<dbReference type="InterPro" id="IPR029063">
    <property type="entry name" value="SAM-dependent_MTases_sf"/>
</dbReference>
<feature type="transmembrane region" description="Helical" evidence="4">
    <location>
        <begin position="12"/>
        <end position="33"/>
    </location>
</feature>
<evidence type="ECO:0000256" key="3">
    <source>
        <dbReference type="ARBA" id="ARBA00022691"/>
    </source>
</evidence>
<keyword evidence="1" id="KW-0489">Methyltransferase</keyword>
<dbReference type="SUPFAM" id="SSF53335">
    <property type="entry name" value="S-adenosyl-L-methionine-dependent methyltransferases"/>
    <property type="match status" value="1"/>
</dbReference>
<evidence type="ECO:0000256" key="1">
    <source>
        <dbReference type="ARBA" id="ARBA00022603"/>
    </source>
</evidence>
<dbReference type="GO" id="GO:0016279">
    <property type="term" value="F:protein-lysine N-methyltransferase activity"/>
    <property type="evidence" value="ECO:0007669"/>
    <property type="project" value="InterPro"/>
</dbReference>
<protein>
    <recommendedName>
        <fullName evidence="7">Methyltransferase</fullName>
    </recommendedName>
</protein>
<feature type="transmembrane region" description="Helical" evidence="4">
    <location>
        <begin position="69"/>
        <end position="86"/>
    </location>
</feature>
<dbReference type="Gene3D" id="3.40.50.150">
    <property type="entry name" value="Vaccinia Virus protein VP39"/>
    <property type="match status" value="1"/>
</dbReference>
<dbReference type="InterPro" id="IPR026170">
    <property type="entry name" value="FAM173A/B"/>
</dbReference>
<dbReference type="Proteomes" id="UP000316905">
    <property type="component" value="Unassembled WGS sequence"/>
</dbReference>
<keyword evidence="6" id="KW-1185">Reference proteome</keyword>
<evidence type="ECO:0000313" key="5">
    <source>
        <dbReference type="EMBL" id="TWI52396.1"/>
    </source>
</evidence>
<evidence type="ECO:0000313" key="6">
    <source>
        <dbReference type="Proteomes" id="UP000316905"/>
    </source>
</evidence>
<feature type="transmembrane region" description="Helical" evidence="4">
    <location>
        <begin position="39"/>
        <end position="57"/>
    </location>
</feature>